<proteinExistence type="predicted"/>
<gene>
    <name evidence="2" type="ORF">RCC75_17460</name>
</gene>
<dbReference type="EMBL" id="JAVFKN010000029">
    <property type="protein sequence ID" value="MDQ5770327.1"/>
    <property type="molecule type" value="Genomic_DNA"/>
</dbReference>
<accession>A0ABU0YF07</accession>
<dbReference type="RefSeq" id="WP_202718270.1">
    <property type="nucleotide sequence ID" value="NZ_CP053482.1"/>
</dbReference>
<name>A0ABU0YF07_9GAMM</name>
<feature type="region of interest" description="Disordered" evidence="1">
    <location>
        <begin position="1"/>
        <end position="22"/>
    </location>
</feature>
<dbReference type="Proteomes" id="UP001223336">
    <property type="component" value="Unassembled WGS sequence"/>
</dbReference>
<reference evidence="2 3" key="1">
    <citation type="submission" date="2023-08" db="EMBL/GenBank/DDBJ databases">
        <title>New molecular markers tilS and rpoB for phylogenetic and monitoring studies of the genus Thiothrix biodiversity.</title>
        <authorList>
            <person name="Ravin N.V."/>
            <person name="Smolyakov D."/>
            <person name="Markov N.D."/>
            <person name="Beletsky A.V."/>
            <person name="Mardanov A.V."/>
            <person name="Rudenko T.S."/>
            <person name="Grabovich M.Y."/>
        </authorList>
    </citation>
    <scope>NUCLEOTIDE SEQUENCE [LARGE SCALE GENOMIC DNA]</scope>
    <source>
        <strain evidence="2 3">H33</strain>
    </source>
</reference>
<feature type="compositionally biased region" description="Polar residues" evidence="1">
    <location>
        <begin position="1"/>
        <end position="20"/>
    </location>
</feature>
<organism evidence="2 3">
    <name type="scientific">Thiothrix subterranea</name>
    <dbReference type="NCBI Taxonomy" id="2735563"/>
    <lineage>
        <taxon>Bacteria</taxon>
        <taxon>Pseudomonadati</taxon>
        <taxon>Pseudomonadota</taxon>
        <taxon>Gammaproteobacteria</taxon>
        <taxon>Thiotrichales</taxon>
        <taxon>Thiotrichaceae</taxon>
        <taxon>Thiothrix</taxon>
    </lineage>
</organism>
<keyword evidence="3" id="KW-1185">Reference proteome</keyword>
<evidence type="ECO:0000313" key="3">
    <source>
        <dbReference type="Proteomes" id="UP001223336"/>
    </source>
</evidence>
<comment type="caution">
    <text evidence="2">The sequence shown here is derived from an EMBL/GenBank/DDBJ whole genome shotgun (WGS) entry which is preliminary data.</text>
</comment>
<sequence>MFDMSTLVTPASPFNNQGLQQLPEPPMQDVLRLENVLNGQMEAGNNDFLSSSTQDSPVLRIEKQVTSESFDFKDLMIQKIATMDEEHHHIMSQMRSMPSISDALQGLSQSRVNEQIRTYPDVSADQGIDATIKQIKNSAKETVDALQVSSDHQHAMTKWGINSQLWMSKMSIVTAVVGQVSQGFKTLFQAG</sequence>
<protein>
    <recommendedName>
        <fullName evidence="4">Type III secretion protein</fullName>
    </recommendedName>
</protein>
<evidence type="ECO:0000256" key="1">
    <source>
        <dbReference type="SAM" id="MobiDB-lite"/>
    </source>
</evidence>
<evidence type="ECO:0000313" key="2">
    <source>
        <dbReference type="EMBL" id="MDQ5770327.1"/>
    </source>
</evidence>
<evidence type="ECO:0008006" key="4">
    <source>
        <dbReference type="Google" id="ProtNLM"/>
    </source>
</evidence>